<evidence type="ECO:0000259" key="4">
    <source>
        <dbReference type="Pfam" id="PF00483"/>
    </source>
</evidence>
<dbReference type="Pfam" id="PF00483">
    <property type="entry name" value="NTP_transferase"/>
    <property type="match status" value="1"/>
</dbReference>
<comment type="similarity">
    <text evidence="1">Belongs to the bacterial/plant glucose-1-phosphate adenylyltransferase family.</text>
</comment>
<evidence type="ECO:0000256" key="3">
    <source>
        <dbReference type="ARBA" id="ARBA00022840"/>
    </source>
</evidence>
<keyword evidence="3" id="KW-0067">ATP-binding</keyword>
<dbReference type="Pfam" id="PF25247">
    <property type="entry name" value="LbH_GLGC"/>
    <property type="match status" value="1"/>
</dbReference>
<evidence type="ECO:0000313" key="6">
    <source>
        <dbReference type="Proteomes" id="UP001141806"/>
    </source>
</evidence>
<dbReference type="GO" id="GO:0005524">
    <property type="term" value="F:ATP binding"/>
    <property type="evidence" value="ECO:0007669"/>
    <property type="project" value="UniProtKB-KW"/>
</dbReference>
<dbReference type="InterPro" id="IPR011004">
    <property type="entry name" value="Trimer_LpxA-like_sf"/>
</dbReference>
<dbReference type="InterPro" id="IPR005836">
    <property type="entry name" value="ADP_Glu_pyroP_CS"/>
</dbReference>
<evidence type="ECO:0000256" key="2">
    <source>
        <dbReference type="ARBA" id="ARBA00022741"/>
    </source>
</evidence>
<comment type="caution">
    <text evidence="5">The sequence shown here is derived from an EMBL/GenBank/DDBJ whole genome shotgun (WGS) entry which is preliminary data.</text>
</comment>
<dbReference type="Gene3D" id="2.160.10.10">
    <property type="entry name" value="Hexapeptide repeat proteins"/>
    <property type="match status" value="1"/>
</dbReference>
<dbReference type="PANTHER" id="PTHR43523">
    <property type="entry name" value="GLUCOSE-1-PHOSPHATE ADENYLYLTRANSFERASE-RELATED"/>
    <property type="match status" value="1"/>
</dbReference>
<accession>A0A9Q0HDS5</accession>
<dbReference type="PANTHER" id="PTHR43523:SF17">
    <property type="entry name" value="INACTIVE GLUCOSE-1-PHOSPHATE ADENYLYLTRANSFERASE SMALL SUBUNIT 2, CHLOROPLASTIC"/>
    <property type="match status" value="1"/>
</dbReference>
<dbReference type="GO" id="GO:0008878">
    <property type="term" value="F:glucose-1-phosphate adenylyltransferase activity"/>
    <property type="evidence" value="ECO:0007669"/>
    <property type="project" value="InterPro"/>
</dbReference>
<dbReference type="CDD" id="cd04651">
    <property type="entry name" value="LbH_G1P_AT_C"/>
    <property type="match status" value="1"/>
</dbReference>
<reference evidence="5" key="1">
    <citation type="journal article" date="2023" name="Plant J.">
        <title>The genome of the king protea, Protea cynaroides.</title>
        <authorList>
            <person name="Chang J."/>
            <person name="Duong T.A."/>
            <person name="Schoeman C."/>
            <person name="Ma X."/>
            <person name="Roodt D."/>
            <person name="Barker N."/>
            <person name="Li Z."/>
            <person name="Van de Peer Y."/>
            <person name="Mizrachi E."/>
        </authorList>
    </citation>
    <scope>NUCLEOTIDE SEQUENCE</scope>
    <source>
        <tissue evidence="5">Young leaves</tissue>
    </source>
</reference>
<evidence type="ECO:0000313" key="5">
    <source>
        <dbReference type="EMBL" id="KAJ4964552.1"/>
    </source>
</evidence>
<dbReference type="Gene3D" id="3.90.550.10">
    <property type="entry name" value="Spore Coat Polysaccharide Biosynthesis Protein SpsA, Chain A"/>
    <property type="match status" value="1"/>
</dbReference>
<proteinExistence type="inferred from homology"/>
<dbReference type="PROSITE" id="PS00809">
    <property type="entry name" value="ADP_GLC_PYROPHOSPH_2"/>
    <property type="match status" value="1"/>
</dbReference>
<dbReference type="Proteomes" id="UP001141806">
    <property type="component" value="Unassembled WGS sequence"/>
</dbReference>
<dbReference type="GO" id="GO:0005978">
    <property type="term" value="P:glycogen biosynthetic process"/>
    <property type="evidence" value="ECO:0007669"/>
    <property type="project" value="InterPro"/>
</dbReference>
<dbReference type="AlphaFoldDB" id="A0A9Q0HDS5"/>
<feature type="domain" description="Nucleotidyl transferase" evidence="4">
    <location>
        <begin position="57"/>
        <end position="325"/>
    </location>
</feature>
<dbReference type="SUPFAM" id="SSF53448">
    <property type="entry name" value="Nucleotide-diphospho-sugar transferases"/>
    <property type="match status" value="1"/>
</dbReference>
<dbReference type="EMBL" id="JAMYWD010000007">
    <property type="protein sequence ID" value="KAJ4964552.1"/>
    <property type="molecule type" value="Genomic_DNA"/>
</dbReference>
<organism evidence="5 6">
    <name type="scientific">Protea cynaroides</name>
    <dbReference type="NCBI Taxonomy" id="273540"/>
    <lineage>
        <taxon>Eukaryota</taxon>
        <taxon>Viridiplantae</taxon>
        <taxon>Streptophyta</taxon>
        <taxon>Embryophyta</taxon>
        <taxon>Tracheophyta</taxon>
        <taxon>Spermatophyta</taxon>
        <taxon>Magnoliopsida</taxon>
        <taxon>Proteales</taxon>
        <taxon>Proteaceae</taxon>
        <taxon>Protea</taxon>
    </lineage>
</organism>
<dbReference type="SUPFAM" id="SSF51161">
    <property type="entry name" value="Trimeric LpxA-like enzymes"/>
    <property type="match status" value="1"/>
</dbReference>
<keyword evidence="2" id="KW-0547">Nucleotide-binding</keyword>
<dbReference type="OrthoDB" id="1733332at2759"/>
<gene>
    <name evidence="5" type="ORF">NE237_016401</name>
</gene>
<name>A0A9Q0HDS5_9MAGN</name>
<dbReference type="CDD" id="cd02508">
    <property type="entry name" value="ADP_Glucose_PP"/>
    <property type="match status" value="1"/>
</dbReference>
<dbReference type="InterPro" id="IPR005835">
    <property type="entry name" value="NTP_transferase_dom"/>
</dbReference>
<dbReference type="InterPro" id="IPR029044">
    <property type="entry name" value="Nucleotide-diphossugar_trans"/>
</dbReference>
<evidence type="ECO:0000256" key="1">
    <source>
        <dbReference type="ARBA" id="ARBA00010443"/>
    </source>
</evidence>
<keyword evidence="6" id="KW-1185">Reference proteome</keyword>
<dbReference type="InterPro" id="IPR011831">
    <property type="entry name" value="ADP-Glc_PPase"/>
</dbReference>
<protein>
    <recommendedName>
        <fullName evidence="4">Nucleotidyl transferase domain-containing protein</fullName>
    </recommendedName>
</protein>
<sequence length="482" mass="53443">MLLQLPLPTPATLTAKLPIIRTVRSCHNPPLRLPSSASLSIPENPTVFPPVNQSVAAIVFGDGSESRLYPLTKRRSGGAIPIAANYRLIDVVVSNCINSNITKIYALTQFNSTSLNSHLFRAYSGIGLGKEGSVEVIAAYQSLEDQGWFQGTADAIRRCLWVLEEYPILEFLILPGHHLYRMDYQKLMEAHRNNNADITISTVSCAVGNRDPGFGFLKVNSRNQVLEFRERPHREPLNSITAEGSMKSGNDAYHYFGSMGIYVIKRDIMIKLLTEYFPKANEITSEIIPGAISKGMKVQSYTFNGYWEDMRSIEAFYQANMDVTKRSTLGFSFYDKDSPIYTLPRCLPPTLITDAEVTDSVIGDGCILNRCKVKGSVVGMHTRIEDGAIVEDSVLMGSDFYQADHLERCRMDGKSDEIPIGIGKDSYIRKAIVDKNARIGKNVQIVNKRNVQEGNREADGFVISGGIVIVLRSAVIPDCSVI</sequence>